<dbReference type="Proteomes" id="UP000273119">
    <property type="component" value="Unassembled WGS sequence"/>
</dbReference>
<evidence type="ECO:0000313" key="2">
    <source>
        <dbReference type="EMBL" id="RKW69623.1"/>
    </source>
</evidence>
<organism evidence="2 3">
    <name type="scientific">Galactobacter caseinivorans</name>
    <dbReference type="NCBI Taxonomy" id="2676123"/>
    <lineage>
        <taxon>Bacteria</taxon>
        <taxon>Bacillati</taxon>
        <taxon>Actinomycetota</taxon>
        <taxon>Actinomycetes</taxon>
        <taxon>Micrococcales</taxon>
        <taxon>Micrococcaceae</taxon>
        <taxon>Galactobacter</taxon>
    </lineage>
</organism>
<feature type="compositionally biased region" description="Low complexity" evidence="1">
    <location>
        <begin position="1"/>
        <end position="23"/>
    </location>
</feature>
<gene>
    <name evidence="2" type="ORF">DWQ67_12620</name>
</gene>
<name>A0A496PGM2_9MICC</name>
<evidence type="ECO:0000313" key="3">
    <source>
        <dbReference type="Proteomes" id="UP000273119"/>
    </source>
</evidence>
<dbReference type="EMBL" id="QQXL01000008">
    <property type="protein sequence ID" value="RKW69623.1"/>
    <property type="molecule type" value="Genomic_DNA"/>
</dbReference>
<dbReference type="AlphaFoldDB" id="A0A496PGM2"/>
<comment type="caution">
    <text evidence="2">The sequence shown here is derived from an EMBL/GenBank/DDBJ whole genome shotgun (WGS) entry which is preliminary data.</text>
</comment>
<dbReference type="RefSeq" id="WP_121485953.1">
    <property type="nucleotide sequence ID" value="NZ_QQXL01000008.1"/>
</dbReference>
<sequence length="152" mass="16975">MVFSFFRSSRPAAGASSSPQARSDSLADRAWTVHRRVDEAYEELGPFATVMARRILDGVAAVLKQAGSEERLDIRATVTLERILDDYLPTTLRTYARARHDPASMPQVERQLVHLASAVEETLVAVRDNNVQDLQVQGDFLDTKYNGSDLRL</sequence>
<keyword evidence="3" id="KW-1185">Reference proteome</keyword>
<reference evidence="2 3" key="1">
    <citation type="submission" date="2018-07" db="EMBL/GenBank/DDBJ databases">
        <title>Arthrobacter sp. nov., isolated from raw cow's milk with high bacterial count.</title>
        <authorList>
            <person name="Hahne J."/>
            <person name="Isele D."/>
            <person name="Lipski A."/>
        </authorList>
    </citation>
    <scope>NUCLEOTIDE SEQUENCE [LARGE SCALE GENOMIC DNA]</scope>
    <source>
        <strain evidence="2 3">JZ R-183</strain>
    </source>
</reference>
<protein>
    <submittedName>
        <fullName evidence="2">Uncharacterized protein</fullName>
    </submittedName>
</protein>
<accession>A0A496PGM2</accession>
<evidence type="ECO:0000256" key="1">
    <source>
        <dbReference type="SAM" id="MobiDB-lite"/>
    </source>
</evidence>
<feature type="region of interest" description="Disordered" evidence="1">
    <location>
        <begin position="1"/>
        <end position="25"/>
    </location>
</feature>
<proteinExistence type="predicted"/>